<dbReference type="RefSeq" id="XP_001799807.1">
    <property type="nucleotide sequence ID" value="XM_001799755.1"/>
</dbReference>
<evidence type="ECO:0000313" key="2">
    <source>
        <dbReference type="EMBL" id="EAT82782.2"/>
    </source>
</evidence>
<dbReference type="InterPro" id="IPR029044">
    <property type="entry name" value="Nucleotide-diphossugar_trans"/>
</dbReference>
<dbReference type="HOGENOM" id="CLU_051232_1_0_1"/>
<evidence type="ECO:0000313" key="3">
    <source>
        <dbReference type="Proteomes" id="UP000001055"/>
    </source>
</evidence>
<reference evidence="3" key="1">
    <citation type="journal article" date="2007" name="Plant Cell">
        <title>Dothideomycete-plant interactions illuminated by genome sequencing and EST analysis of the wheat pathogen Stagonospora nodorum.</title>
        <authorList>
            <person name="Hane J.K."/>
            <person name="Lowe R.G."/>
            <person name="Solomon P.S."/>
            <person name="Tan K.C."/>
            <person name="Schoch C.L."/>
            <person name="Spatafora J.W."/>
            <person name="Crous P.W."/>
            <person name="Kodira C."/>
            <person name="Birren B.W."/>
            <person name="Galagan J.E."/>
            <person name="Torriani S.F."/>
            <person name="McDonald B.A."/>
            <person name="Oliver R.P."/>
        </authorList>
    </citation>
    <scope>NUCLEOTIDE SEQUENCE [LARGE SCALE GENOMIC DNA]</scope>
    <source>
        <strain evidence="3">SN15 / ATCC MYA-4574 / FGSC 10173</strain>
    </source>
</reference>
<dbReference type="GO" id="GO:0016757">
    <property type="term" value="F:glycosyltransferase activity"/>
    <property type="evidence" value="ECO:0000318"/>
    <property type="project" value="GO_Central"/>
</dbReference>
<dbReference type="Proteomes" id="UP000001055">
    <property type="component" value="Unassembled WGS sequence"/>
</dbReference>
<dbReference type="STRING" id="321614.Q0UFE7"/>
<dbReference type="GeneID" id="5976712"/>
<proteinExistence type="predicted"/>
<feature type="region of interest" description="Disordered" evidence="1">
    <location>
        <begin position="74"/>
        <end position="107"/>
    </location>
</feature>
<feature type="compositionally biased region" description="Polar residues" evidence="1">
    <location>
        <begin position="92"/>
        <end position="105"/>
    </location>
</feature>
<evidence type="ECO:0000256" key="1">
    <source>
        <dbReference type="SAM" id="MobiDB-lite"/>
    </source>
</evidence>
<dbReference type="Gene3D" id="3.90.550.10">
    <property type="entry name" value="Spore Coat Polysaccharide Biosynthesis Protein SpsA, Chain A"/>
    <property type="match status" value="1"/>
</dbReference>
<dbReference type="InterPro" id="IPR050587">
    <property type="entry name" value="GNT1/Glycosyltrans_8"/>
</dbReference>
<dbReference type="InParanoid" id="Q0UFE7"/>
<dbReference type="SUPFAM" id="SSF53448">
    <property type="entry name" value="Nucleotide-diphospho-sugar transferases"/>
    <property type="match status" value="1"/>
</dbReference>
<gene>
    <name evidence="2" type="ORF">SNOG_09517</name>
</gene>
<name>Q0UFE7_PHANO</name>
<dbReference type="eggNOG" id="KOG1950">
    <property type="taxonomic scope" value="Eukaryota"/>
</dbReference>
<accession>Q0UFE7</accession>
<dbReference type="EMBL" id="CH445339">
    <property type="protein sequence ID" value="EAT82782.2"/>
    <property type="molecule type" value="Genomic_DNA"/>
</dbReference>
<sequence length="416" mass="47961">MWAVPCIFCWTKFNKIRPGRSWMQMRGVMWLQSSHESQLNTDYCYTIVLEPIRSVGDREAFALAILDDTDQARVGVDPQHTPSPAEVAHDTPSFTQSDGSSSSHPEFSFQEDLDVEFPFAELDQFSHHAPLHYEPNGPKTYAYATFMATRNPSLKDPYFLAIQSVVHRVLWSPRTRTRKNYPFIVFVADFVTAEQRAVLRGTGAIVRELAPLEWHCDKPGVQKRWVDLFAKLNMWAETEFSRIIFLDADAFPLTNIDDMFELTQPQMCIEQKLVLTDLLPGLDQVCEPYIFAGVPQDPFSTTEPNINVGAMVITPSTTMHRRLLQNFNKAEHYDCAMAEQAFLNWQFGVDGAFPLTRLDRTWGGFFPQPNEQGKLRVVHEKIWVEGGWLGEEWERGWKEMVDWYSSAEFAEERNRM</sequence>
<organism evidence="2 3">
    <name type="scientific">Phaeosphaeria nodorum (strain SN15 / ATCC MYA-4574 / FGSC 10173)</name>
    <name type="common">Glume blotch fungus</name>
    <name type="synonym">Parastagonospora nodorum</name>
    <dbReference type="NCBI Taxonomy" id="321614"/>
    <lineage>
        <taxon>Eukaryota</taxon>
        <taxon>Fungi</taxon>
        <taxon>Dikarya</taxon>
        <taxon>Ascomycota</taxon>
        <taxon>Pezizomycotina</taxon>
        <taxon>Dothideomycetes</taxon>
        <taxon>Pleosporomycetidae</taxon>
        <taxon>Pleosporales</taxon>
        <taxon>Pleosporineae</taxon>
        <taxon>Phaeosphaeriaceae</taxon>
        <taxon>Parastagonospora</taxon>
    </lineage>
</organism>
<dbReference type="PANTHER" id="PTHR11183">
    <property type="entry name" value="GLYCOGENIN SUBFAMILY MEMBER"/>
    <property type="match status" value="1"/>
</dbReference>
<dbReference type="KEGG" id="pno:SNOG_09517"/>
<dbReference type="GO" id="GO:0005737">
    <property type="term" value="C:cytoplasm"/>
    <property type="evidence" value="ECO:0000318"/>
    <property type="project" value="GO_Central"/>
</dbReference>
<evidence type="ECO:0008006" key="4">
    <source>
        <dbReference type="Google" id="ProtNLM"/>
    </source>
</evidence>
<dbReference type="VEuPathDB" id="FungiDB:JI435_095170"/>
<protein>
    <recommendedName>
        <fullName evidence="4">Glycosyltransferase family 8 protein</fullName>
    </recommendedName>
</protein>
<dbReference type="AlphaFoldDB" id="Q0UFE7"/>